<evidence type="ECO:0000256" key="1">
    <source>
        <dbReference type="SAM" id="Phobius"/>
    </source>
</evidence>
<keyword evidence="1" id="KW-0812">Transmembrane</keyword>
<dbReference type="InterPro" id="IPR032834">
    <property type="entry name" value="NatK-like_C"/>
</dbReference>
<dbReference type="EMBL" id="JABACJ020000016">
    <property type="protein sequence ID" value="MBU3877199.1"/>
    <property type="molecule type" value="Genomic_DNA"/>
</dbReference>
<dbReference type="RefSeq" id="WP_216243492.1">
    <property type="nucleotide sequence ID" value="NZ_JABACJ020000016.1"/>
</dbReference>
<gene>
    <name evidence="3" type="ORF">HGO97_015445</name>
</gene>
<evidence type="ECO:0000259" key="2">
    <source>
        <dbReference type="Pfam" id="PF14501"/>
    </source>
</evidence>
<name>A0ABS6D6T9_9FIRM</name>
<reference evidence="3 4" key="1">
    <citation type="submission" date="2021-06" db="EMBL/GenBank/DDBJ databases">
        <title>Faecalicatena sp. nov. isolated from porcine feces.</title>
        <authorList>
            <person name="Oh B.S."/>
            <person name="Lee J.H."/>
        </authorList>
    </citation>
    <scope>NUCLEOTIDE SEQUENCE [LARGE SCALE GENOMIC DNA]</scope>
    <source>
        <strain evidence="3 4">AGMB00832</strain>
    </source>
</reference>
<feature type="transmembrane region" description="Helical" evidence="1">
    <location>
        <begin position="185"/>
        <end position="204"/>
    </location>
</feature>
<keyword evidence="1" id="KW-0472">Membrane</keyword>
<dbReference type="CDD" id="cd16935">
    <property type="entry name" value="HATPase_AgrC-ComD-like"/>
    <property type="match status" value="1"/>
</dbReference>
<feature type="transmembrane region" description="Helical" evidence="1">
    <location>
        <begin position="38"/>
        <end position="56"/>
    </location>
</feature>
<proteinExistence type="predicted"/>
<evidence type="ECO:0000313" key="3">
    <source>
        <dbReference type="EMBL" id="MBU3877199.1"/>
    </source>
</evidence>
<dbReference type="Proteomes" id="UP000723714">
    <property type="component" value="Unassembled WGS sequence"/>
</dbReference>
<evidence type="ECO:0000313" key="4">
    <source>
        <dbReference type="Proteomes" id="UP000723714"/>
    </source>
</evidence>
<protein>
    <submittedName>
        <fullName evidence="3">GHKL domain-containing protein</fullName>
    </submittedName>
</protein>
<keyword evidence="1" id="KW-1133">Transmembrane helix</keyword>
<sequence>MIKWMILFLDILAYVLRSVICLFLICRSLKLEKPCLRAGVLCVVGTIVVVICTGLMNITPFYQGILMAFVIAFCTGQSQKEKLRMCLCISIFYEIAVSFWEFLLSAGLGVAWGSGVFLDKTALSGQAGGWLLNLFLAVLALFVFKHPDLTYKEVFRLVSSVVMAGFIAVITLNSQTVLDIPEDTMFMWMILSVILMMAVLVLNISRQYEAEKELARLKSEQAELLERDYTTLNQAYSVNAKLFHDFHNHIGVLRQFLKNEKYQEAAAYLDELQEPLREMTDTVWTGDETIDYLINSKMAAAADRQISLQAEVEFPRHTNIRSADLSAILGNLLDNALEAAEKVNPPEQRTISLTIRRIHQMLVIKVENHFAETIQAEHGQLKTTKTQKGLHGWGLKSAQAAAAKYDGTVSTDYEDGLFRAVATLSYHGVTKE</sequence>
<comment type="caution">
    <text evidence="3">The sequence shown here is derived from an EMBL/GenBank/DDBJ whole genome shotgun (WGS) entry which is preliminary data.</text>
</comment>
<feature type="transmembrane region" description="Helical" evidence="1">
    <location>
        <begin position="62"/>
        <end position="79"/>
    </location>
</feature>
<feature type="transmembrane region" description="Helical" evidence="1">
    <location>
        <begin position="6"/>
        <end position="26"/>
    </location>
</feature>
<feature type="transmembrane region" description="Helical" evidence="1">
    <location>
        <begin position="154"/>
        <end position="173"/>
    </location>
</feature>
<dbReference type="Pfam" id="PF14501">
    <property type="entry name" value="HATPase_c_5"/>
    <property type="match status" value="1"/>
</dbReference>
<dbReference type="PANTHER" id="PTHR40448:SF1">
    <property type="entry name" value="TWO-COMPONENT SENSOR HISTIDINE KINASE"/>
    <property type="match status" value="1"/>
</dbReference>
<feature type="domain" description="Sensor histidine kinase NatK-like C-terminal" evidence="2">
    <location>
        <begin position="323"/>
        <end position="419"/>
    </location>
</feature>
<feature type="transmembrane region" description="Helical" evidence="1">
    <location>
        <begin position="91"/>
        <end position="111"/>
    </location>
</feature>
<accession>A0ABS6D6T9</accession>
<dbReference type="PANTHER" id="PTHR40448">
    <property type="entry name" value="TWO-COMPONENT SENSOR HISTIDINE KINASE"/>
    <property type="match status" value="1"/>
</dbReference>
<feature type="transmembrane region" description="Helical" evidence="1">
    <location>
        <begin position="123"/>
        <end position="142"/>
    </location>
</feature>
<keyword evidence="4" id="KW-1185">Reference proteome</keyword>
<organism evidence="3 4">
    <name type="scientific">Faecalicatena faecalis</name>
    <dbReference type="NCBI Taxonomy" id="2726362"/>
    <lineage>
        <taxon>Bacteria</taxon>
        <taxon>Bacillati</taxon>
        <taxon>Bacillota</taxon>
        <taxon>Clostridia</taxon>
        <taxon>Lachnospirales</taxon>
        <taxon>Lachnospiraceae</taxon>
        <taxon>Faecalicatena</taxon>
    </lineage>
</organism>